<gene>
    <name evidence="2" type="ORF">MEDL_23732</name>
</gene>
<proteinExistence type="predicted"/>
<dbReference type="AlphaFoldDB" id="A0A8S3RTL3"/>
<dbReference type="EMBL" id="CAJPWZ010001205">
    <property type="protein sequence ID" value="CAG2209602.1"/>
    <property type="molecule type" value="Genomic_DNA"/>
</dbReference>
<dbReference type="Proteomes" id="UP000683360">
    <property type="component" value="Unassembled WGS sequence"/>
</dbReference>
<organism evidence="2 3">
    <name type="scientific">Mytilus edulis</name>
    <name type="common">Blue mussel</name>
    <dbReference type="NCBI Taxonomy" id="6550"/>
    <lineage>
        <taxon>Eukaryota</taxon>
        <taxon>Metazoa</taxon>
        <taxon>Spiralia</taxon>
        <taxon>Lophotrochozoa</taxon>
        <taxon>Mollusca</taxon>
        <taxon>Bivalvia</taxon>
        <taxon>Autobranchia</taxon>
        <taxon>Pteriomorphia</taxon>
        <taxon>Mytilida</taxon>
        <taxon>Mytiloidea</taxon>
        <taxon>Mytilidae</taxon>
        <taxon>Mytilinae</taxon>
        <taxon>Mytilus</taxon>
    </lineage>
</organism>
<dbReference type="OrthoDB" id="67688at2759"/>
<evidence type="ECO:0000259" key="1">
    <source>
        <dbReference type="Pfam" id="PF00792"/>
    </source>
</evidence>
<dbReference type="InterPro" id="IPR002420">
    <property type="entry name" value="PI3K-type_C2_dom"/>
</dbReference>
<evidence type="ECO:0000313" key="2">
    <source>
        <dbReference type="EMBL" id="CAG2209602.1"/>
    </source>
</evidence>
<protein>
    <submittedName>
        <fullName evidence="2">PIK3C3</fullName>
        <ecNumber evidence="2">2.7.1.137</ecNumber>
    </submittedName>
</protein>
<dbReference type="SUPFAM" id="SSF49562">
    <property type="entry name" value="C2 domain (Calcium/lipid-binding domain, CaLB)"/>
    <property type="match status" value="1"/>
</dbReference>
<comment type="caution">
    <text evidence="2">The sequence shown here is derived from an EMBL/GenBank/DDBJ whole genome shotgun (WGS) entry which is preliminary data.</text>
</comment>
<sequence>MGDLCHWQLAHHTKLLALDGIGMNGSLPLKFSDLPRNAMMAMTIWDIYGTNKAIPVGDSHQSLWKKRGMIDLKVWPNVEADPQNHSTTPGKTKDTNDQMSRLAKLSKKHRDGHMVKVDWLDRLTFREIELINEKQKRDSNFMYLMIEFPYVHYNDLQYTVIYFEKVRSLHFVCFLLIYFLRR</sequence>
<accession>A0A8S3RTL3</accession>
<dbReference type="GO" id="GO:0016303">
    <property type="term" value="F:1-phosphatidylinositol-3-kinase activity"/>
    <property type="evidence" value="ECO:0007669"/>
    <property type="project" value="UniProtKB-EC"/>
</dbReference>
<evidence type="ECO:0000313" key="3">
    <source>
        <dbReference type="Proteomes" id="UP000683360"/>
    </source>
</evidence>
<reference evidence="2" key="1">
    <citation type="submission" date="2021-03" db="EMBL/GenBank/DDBJ databases">
        <authorList>
            <person name="Bekaert M."/>
        </authorList>
    </citation>
    <scope>NUCLEOTIDE SEQUENCE</scope>
</reference>
<dbReference type="EC" id="2.7.1.137" evidence="2"/>
<feature type="domain" description="C2 PI3K-type" evidence="1">
    <location>
        <begin position="27"/>
        <end position="125"/>
    </location>
</feature>
<keyword evidence="3" id="KW-1185">Reference proteome</keyword>
<keyword evidence="2" id="KW-0808">Transferase</keyword>
<dbReference type="InterPro" id="IPR035892">
    <property type="entry name" value="C2_domain_sf"/>
</dbReference>
<name>A0A8S3RTL3_MYTED</name>
<dbReference type="Pfam" id="PF00792">
    <property type="entry name" value="PI3K_C2"/>
    <property type="match status" value="1"/>
</dbReference>